<name>A0A2K1PD08_9BACT</name>
<proteinExistence type="predicted"/>
<evidence type="ECO:0000313" key="1">
    <source>
        <dbReference type="EMBL" id="PNS00701.1"/>
    </source>
</evidence>
<dbReference type="RefSeq" id="WP_041534039.1">
    <property type="nucleotide sequence ID" value="NZ_AZRM01000021.1"/>
</dbReference>
<comment type="caution">
    <text evidence="1">The sequence shown here is derived from an EMBL/GenBank/DDBJ whole genome shotgun (WGS) entry which is preliminary data.</text>
</comment>
<gene>
    <name evidence="1" type="ORF">X928_04430</name>
</gene>
<dbReference type="Proteomes" id="UP000236199">
    <property type="component" value="Unassembled WGS sequence"/>
</dbReference>
<accession>A0A2K1PD08</accession>
<protein>
    <submittedName>
        <fullName evidence="1">Uncharacterized protein</fullName>
    </submittedName>
</protein>
<organism evidence="1 2">
    <name type="scientific">Petrotoga miotherma DSM 10691</name>
    <dbReference type="NCBI Taxonomy" id="1434326"/>
    <lineage>
        <taxon>Bacteria</taxon>
        <taxon>Thermotogati</taxon>
        <taxon>Thermotogota</taxon>
        <taxon>Thermotogae</taxon>
        <taxon>Petrotogales</taxon>
        <taxon>Petrotogaceae</taxon>
        <taxon>Petrotoga</taxon>
    </lineage>
</organism>
<dbReference type="OrthoDB" id="47592at2"/>
<evidence type="ECO:0000313" key="2">
    <source>
        <dbReference type="Proteomes" id="UP000236199"/>
    </source>
</evidence>
<dbReference type="EMBL" id="AZRM01000021">
    <property type="protein sequence ID" value="PNS00701.1"/>
    <property type="molecule type" value="Genomic_DNA"/>
</dbReference>
<keyword evidence="2" id="KW-1185">Reference proteome</keyword>
<reference evidence="1 2" key="1">
    <citation type="submission" date="2013-12" db="EMBL/GenBank/DDBJ databases">
        <title>Comparative genomics of Petrotoga isolates.</title>
        <authorList>
            <person name="Nesbo C.L."/>
            <person name="Charchuk R."/>
            <person name="Chow K."/>
        </authorList>
    </citation>
    <scope>NUCLEOTIDE SEQUENCE [LARGE SCALE GENOMIC DNA]</scope>
    <source>
        <strain evidence="1 2">DSM 10691</strain>
    </source>
</reference>
<sequence length="60" mass="6876">MEFINEPVFDKDRYLAACGENGEKEGCETVKNCDYCHNPQCNNPCQDKKFPWLCANGENN</sequence>
<dbReference type="AlphaFoldDB" id="A0A2K1PD08"/>